<organism evidence="1 2">
    <name type="scientific">Streptomyces racemochromogenes</name>
    <dbReference type="NCBI Taxonomy" id="67353"/>
    <lineage>
        <taxon>Bacteria</taxon>
        <taxon>Bacillati</taxon>
        <taxon>Actinomycetota</taxon>
        <taxon>Actinomycetes</taxon>
        <taxon>Kitasatosporales</taxon>
        <taxon>Streptomycetaceae</taxon>
        <taxon>Streptomyces</taxon>
    </lineage>
</organism>
<proteinExistence type="predicted"/>
<sequence>MSQELPQQDAVQIVSLCALSAGGEEIHSFTGLWEKSQPGTYR</sequence>
<reference evidence="1 2" key="1">
    <citation type="submission" date="2024-03" db="EMBL/GenBank/DDBJ databases">
        <title>Whole genome sequencing of Streptomyces racemochromogenes, to identify antimicrobial biosynthetic gene clusters.</title>
        <authorList>
            <person name="Suryawanshi P."/>
            <person name="Krishnaraj P.U."/>
            <person name="Arun Y.P."/>
            <person name="Suryawanshi M.P."/>
            <person name="Rakshit O."/>
        </authorList>
    </citation>
    <scope>NUCLEOTIDE SEQUENCE [LARGE SCALE GENOMIC DNA]</scope>
    <source>
        <strain evidence="1 2">AUDT626</strain>
    </source>
</reference>
<protein>
    <submittedName>
        <fullName evidence="1">Uncharacterized protein</fullName>
    </submittedName>
</protein>
<dbReference type="Proteomes" id="UP001610631">
    <property type="component" value="Unassembled WGS sequence"/>
</dbReference>
<evidence type="ECO:0000313" key="2">
    <source>
        <dbReference type="Proteomes" id="UP001610631"/>
    </source>
</evidence>
<comment type="caution">
    <text evidence="1">The sequence shown here is derived from an EMBL/GenBank/DDBJ whole genome shotgun (WGS) entry which is preliminary data.</text>
</comment>
<evidence type="ECO:0000313" key="1">
    <source>
        <dbReference type="EMBL" id="MFH7599951.1"/>
    </source>
</evidence>
<name>A0ABW7PPW8_9ACTN</name>
<gene>
    <name evidence="1" type="ORF">WDV06_33360</name>
</gene>
<dbReference type="RefSeq" id="WP_395513565.1">
    <property type="nucleotide sequence ID" value="NZ_JBBDHD010000162.1"/>
</dbReference>
<keyword evidence="2" id="KW-1185">Reference proteome</keyword>
<accession>A0ABW7PPW8</accession>
<dbReference type="EMBL" id="JBBDHD010000162">
    <property type="protein sequence ID" value="MFH7599951.1"/>
    <property type="molecule type" value="Genomic_DNA"/>
</dbReference>